<reference evidence="2 3" key="2">
    <citation type="submission" date="2020-05" db="EMBL/GenBank/DDBJ databases">
        <authorList>
            <person name="Campoy J."/>
            <person name="Schneeberger K."/>
            <person name="Spophaly S."/>
        </authorList>
    </citation>
    <scope>NUCLEOTIDE SEQUENCE [LARGE SCALE GENOMIC DNA]</scope>
    <source>
        <strain evidence="2">PruArmRojPasFocal</strain>
    </source>
</reference>
<sequence>MGSPSFPQRFVEQQVSLWSHISDILAKQLRISSRLGGYNFSCPRTSMLLMFSGILIDFSTQC</sequence>
<gene>
    <name evidence="1" type="ORF">CURHAP_LOCUS47785</name>
    <name evidence="2" type="ORF">ORAREDHAP_LOCUS47011</name>
</gene>
<dbReference type="Proteomes" id="UP000507222">
    <property type="component" value="Unassembled WGS sequence"/>
</dbReference>
<evidence type="ECO:0000313" key="1">
    <source>
        <dbReference type="EMBL" id="CAB4289247.1"/>
    </source>
</evidence>
<evidence type="ECO:0000313" key="3">
    <source>
        <dbReference type="Proteomes" id="UP000507222"/>
    </source>
</evidence>
<proteinExistence type="predicted"/>
<dbReference type="AlphaFoldDB" id="A0A6J5Y7P6"/>
<evidence type="ECO:0000313" key="4">
    <source>
        <dbReference type="Proteomes" id="UP000507245"/>
    </source>
</evidence>
<reference evidence="4" key="1">
    <citation type="journal article" date="2020" name="Genome Biol.">
        <title>Gamete binning: chromosome-level and haplotype-resolved genome assembly enabled by high-throughput single-cell sequencing of gamete genomes.</title>
        <authorList>
            <person name="Campoy J.A."/>
            <person name="Sun H."/>
            <person name="Goel M."/>
            <person name="Jiao W.-B."/>
            <person name="Folz-Donahue K."/>
            <person name="Wang N."/>
            <person name="Rubio M."/>
            <person name="Liu C."/>
            <person name="Kukat C."/>
            <person name="Ruiz D."/>
            <person name="Huettel B."/>
            <person name="Schneeberger K."/>
        </authorList>
    </citation>
    <scope>NUCLEOTIDE SEQUENCE [LARGE SCALE GENOMIC DNA]</scope>
    <source>
        <strain evidence="4">cv. Rojo Pasion</strain>
    </source>
</reference>
<dbReference type="Proteomes" id="UP000507245">
    <property type="component" value="Unassembled WGS sequence"/>
</dbReference>
<keyword evidence="4" id="KW-1185">Reference proteome</keyword>
<dbReference type="EMBL" id="CAEKKB010000008">
    <property type="protein sequence ID" value="CAB4319564.1"/>
    <property type="molecule type" value="Genomic_DNA"/>
</dbReference>
<protein>
    <submittedName>
        <fullName evidence="2">Uncharacterized protein</fullName>
    </submittedName>
</protein>
<name>A0A6J5Y7P6_PRUAR</name>
<dbReference type="EMBL" id="CAEKDK010000008">
    <property type="protein sequence ID" value="CAB4289247.1"/>
    <property type="molecule type" value="Genomic_DNA"/>
</dbReference>
<evidence type="ECO:0000313" key="2">
    <source>
        <dbReference type="EMBL" id="CAB4319564.1"/>
    </source>
</evidence>
<organism evidence="2 4">
    <name type="scientific">Prunus armeniaca</name>
    <name type="common">Apricot</name>
    <name type="synonym">Armeniaca vulgaris</name>
    <dbReference type="NCBI Taxonomy" id="36596"/>
    <lineage>
        <taxon>Eukaryota</taxon>
        <taxon>Viridiplantae</taxon>
        <taxon>Streptophyta</taxon>
        <taxon>Embryophyta</taxon>
        <taxon>Tracheophyta</taxon>
        <taxon>Spermatophyta</taxon>
        <taxon>Magnoliopsida</taxon>
        <taxon>eudicotyledons</taxon>
        <taxon>Gunneridae</taxon>
        <taxon>Pentapetalae</taxon>
        <taxon>rosids</taxon>
        <taxon>fabids</taxon>
        <taxon>Rosales</taxon>
        <taxon>Rosaceae</taxon>
        <taxon>Amygdaloideae</taxon>
        <taxon>Amygdaleae</taxon>
        <taxon>Prunus</taxon>
    </lineage>
</organism>
<accession>A0A6J5Y7P6</accession>